<organism evidence="1 2">
    <name type="scientific">Enterococcus faecium EnGen0192</name>
    <dbReference type="NCBI Taxonomy" id="1157487"/>
    <lineage>
        <taxon>Bacteria</taxon>
        <taxon>Bacillati</taxon>
        <taxon>Bacillota</taxon>
        <taxon>Bacilli</taxon>
        <taxon>Lactobacillales</taxon>
        <taxon>Enterococcaceae</taxon>
        <taxon>Enterococcus</taxon>
    </lineage>
</organism>
<dbReference type="AlphaFoldDB" id="A0A829FLY4"/>
<protein>
    <submittedName>
        <fullName evidence="1">Uncharacterized protein</fullName>
    </submittedName>
</protein>
<evidence type="ECO:0000313" key="2">
    <source>
        <dbReference type="Proteomes" id="UP000013897"/>
    </source>
</evidence>
<dbReference type="Proteomes" id="UP000013897">
    <property type="component" value="Unassembled WGS sequence"/>
</dbReference>
<accession>A0A829FLY4</accession>
<proteinExistence type="predicted"/>
<gene>
    <name evidence="1" type="ORF">SSM_00456</name>
</gene>
<dbReference type="RefSeq" id="WP_002331117.1">
    <property type="nucleotide sequence ID" value="NZ_KB949503.1"/>
</dbReference>
<evidence type="ECO:0000313" key="1">
    <source>
        <dbReference type="EMBL" id="EOM27895.1"/>
    </source>
</evidence>
<comment type="caution">
    <text evidence="1">The sequence shown here is derived from an EMBL/GenBank/DDBJ whole genome shotgun (WGS) entry which is preliminary data.</text>
</comment>
<reference evidence="1 2" key="1">
    <citation type="submission" date="2013-02" db="EMBL/GenBank/DDBJ databases">
        <title>The Genome Sequence of Enterococcus faecium HM1072.</title>
        <authorList>
            <consortium name="The Broad Institute Genome Sequencing Platform"/>
            <consortium name="The Broad Institute Genome Sequencing Center for Infectious Disease"/>
            <person name="Earl A.M."/>
            <person name="Gilmore M.S."/>
            <person name="Lebreton F."/>
            <person name="Courvalin P."/>
            <person name="Walker B."/>
            <person name="Young S.K."/>
            <person name="Zeng Q."/>
            <person name="Gargeya S."/>
            <person name="Fitzgerald M."/>
            <person name="Haas B."/>
            <person name="Abouelleil A."/>
            <person name="Alvarado L."/>
            <person name="Arachchi H.M."/>
            <person name="Berlin A.M."/>
            <person name="Chapman S.B."/>
            <person name="Dewar J."/>
            <person name="Goldberg J."/>
            <person name="Griggs A."/>
            <person name="Gujja S."/>
            <person name="Hansen M."/>
            <person name="Howarth C."/>
            <person name="Imamovic A."/>
            <person name="Larimer J."/>
            <person name="McCowan C."/>
            <person name="Murphy C."/>
            <person name="Neiman D."/>
            <person name="Pearson M."/>
            <person name="Priest M."/>
            <person name="Roberts A."/>
            <person name="Saif S."/>
            <person name="Shea T."/>
            <person name="Sisk P."/>
            <person name="Sykes S."/>
            <person name="Wortman J."/>
            <person name="Nusbaum C."/>
            <person name="Birren B."/>
        </authorList>
    </citation>
    <scope>NUCLEOTIDE SEQUENCE [LARGE SCALE GENOMIC DNA]</scope>
    <source>
        <strain evidence="1 2">HM1072</strain>
    </source>
</reference>
<dbReference type="EMBL" id="AITY01000006">
    <property type="protein sequence ID" value="EOM27895.1"/>
    <property type="molecule type" value="Genomic_DNA"/>
</dbReference>
<sequence>MNDFHEAVLTFDVPAGMGQVYKKAIEDDNSRHWIKNEIKDGDGNIVISNIKPVWNGNYCNVDITDGVRGHSKLTITLLSRTLPNLQEQVDWYKRMGAKVISANYKGENQNGNEKN</sequence>
<name>A0A829FLY4_ENTFC</name>